<accession>A0A927UAF0</accession>
<dbReference type="Pfam" id="PF08240">
    <property type="entry name" value="ADH_N"/>
    <property type="match status" value="1"/>
</dbReference>
<comment type="cofactor">
    <cofactor evidence="1">
        <name>Zn(2+)</name>
        <dbReference type="ChEBI" id="CHEBI:29105"/>
    </cofactor>
</comment>
<gene>
    <name evidence="7" type="ORF">E7272_01695</name>
</gene>
<organism evidence="7 8">
    <name type="scientific">Pseudobutyrivibrio ruminis</name>
    <dbReference type="NCBI Taxonomy" id="46206"/>
    <lineage>
        <taxon>Bacteria</taxon>
        <taxon>Bacillati</taxon>
        <taxon>Bacillota</taxon>
        <taxon>Clostridia</taxon>
        <taxon>Lachnospirales</taxon>
        <taxon>Lachnospiraceae</taxon>
        <taxon>Pseudobutyrivibrio</taxon>
    </lineage>
</organism>
<dbReference type="Pfam" id="PF16912">
    <property type="entry name" value="Glu_dehyd_C"/>
    <property type="match status" value="1"/>
</dbReference>
<dbReference type="InterPro" id="IPR031640">
    <property type="entry name" value="Glu_dehyd_C"/>
</dbReference>
<evidence type="ECO:0000313" key="7">
    <source>
        <dbReference type="EMBL" id="MBE5918533.1"/>
    </source>
</evidence>
<dbReference type="Gene3D" id="3.90.180.10">
    <property type="entry name" value="Medium-chain alcohol dehydrogenases, catalytic domain"/>
    <property type="match status" value="1"/>
</dbReference>
<keyword evidence="2" id="KW-0479">Metal-binding</keyword>
<dbReference type="PANTHER" id="PTHR43401:SF2">
    <property type="entry name" value="L-THREONINE 3-DEHYDROGENASE"/>
    <property type="match status" value="1"/>
</dbReference>
<keyword evidence="3" id="KW-0862">Zinc</keyword>
<dbReference type="InterPro" id="IPR050129">
    <property type="entry name" value="Zn_alcohol_dh"/>
</dbReference>
<keyword evidence="4" id="KW-0560">Oxidoreductase</keyword>
<dbReference type="EMBL" id="SVER01000003">
    <property type="protein sequence ID" value="MBE5918533.1"/>
    <property type="molecule type" value="Genomic_DNA"/>
</dbReference>
<protein>
    <submittedName>
        <fullName evidence="7">Galactitol-1-phosphate 5-dehydrogenase</fullName>
    </submittedName>
</protein>
<name>A0A927UAF0_9FIRM</name>
<proteinExistence type="predicted"/>
<evidence type="ECO:0000256" key="2">
    <source>
        <dbReference type="ARBA" id="ARBA00022723"/>
    </source>
</evidence>
<evidence type="ECO:0000259" key="6">
    <source>
        <dbReference type="Pfam" id="PF16912"/>
    </source>
</evidence>
<feature type="domain" description="Alcohol dehydrogenase-like N-terminal" evidence="5">
    <location>
        <begin position="24"/>
        <end position="132"/>
    </location>
</feature>
<dbReference type="SUPFAM" id="SSF50129">
    <property type="entry name" value="GroES-like"/>
    <property type="match status" value="1"/>
</dbReference>
<dbReference type="CDD" id="cd08236">
    <property type="entry name" value="sugar_DH"/>
    <property type="match status" value="1"/>
</dbReference>
<dbReference type="GO" id="GO:0008270">
    <property type="term" value="F:zinc ion binding"/>
    <property type="evidence" value="ECO:0007669"/>
    <property type="project" value="InterPro"/>
</dbReference>
<dbReference type="SUPFAM" id="SSF51735">
    <property type="entry name" value="NAD(P)-binding Rossmann-fold domains"/>
    <property type="match status" value="1"/>
</dbReference>
<evidence type="ECO:0000256" key="4">
    <source>
        <dbReference type="ARBA" id="ARBA00023002"/>
    </source>
</evidence>
<dbReference type="PROSITE" id="PS00059">
    <property type="entry name" value="ADH_ZINC"/>
    <property type="match status" value="1"/>
</dbReference>
<dbReference type="InterPro" id="IPR036291">
    <property type="entry name" value="NAD(P)-bd_dom_sf"/>
</dbReference>
<evidence type="ECO:0000313" key="8">
    <source>
        <dbReference type="Proteomes" id="UP000766246"/>
    </source>
</evidence>
<dbReference type="InterPro" id="IPR011032">
    <property type="entry name" value="GroES-like_sf"/>
</dbReference>
<evidence type="ECO:0000259" key="5">
    <source>
        <dbReference type="Pfam" id="PF08240"/>
    </source>
</evidence>
<dbReference type="Gene3D" id="3.40.50.720">
    <property type="entry name" value="NAD(P)-binding Rossmann-like Domain"/>
    <property type="match status" value="1"/>
</dbReference>
<dbReference type="GO" id="GO:0016491">
    <property type="term" value="F:oxidoreductase activity"/>
    <property type="evidence" value="ECO:0007669"/>
    <property type="project" value="UniProtKB-KW"/>
</dbReference>
<sequence>MKALLLSDIGKLEIVERSVPPLESNHVLVEVKACGICGSDIPRVYTDGAHRMPIVPGHEFSGIVKAVAADVDKRWINKRVGVFPLIPCMKCPQCKQKRYEMCENYSYLGSRTDGGFAEYVAVPSWNLIELPDTVTFKQAAMLEPLAVVAHAIRKPAVKPNDEVTVIGLGAIGLLTTMLLKKVGVDIVYTIGNKSYQNEYAATLGACPITPSESSSAVVFECVGSEQSLQQAINLAAPAGTIVLVGNPRQDMNLPKEIYWKILRKQLKIMGSWNSTFTHDKNDDWHFILSILANQDNKGFHPEKFITHEFSLSNIRDGFELMRMKQQPYVKIMMVAE</sequence>
<comment type="caution">
    <text evidence="7">The sequence shown here is derived from an EMBL/GenBank/DDBJ whole genome shotgun (WGS) entry which is preliminary data.</text>
</comment>
<evidence type="ECO:0000256" key="1">
    <source>
        <dbReference type="ARBA" id="ARBA00001947"/>
    </source>
</evidence>
<dbReference type="Proteomes" id="UP000766246">
    <property type="component" value="Unassembled WGS sequence"/>
</dbReference>
<dbReference type="InterPro" id="IPR002328">
    <property type="entry name" value="ADH_Zn_CS"/>
</dbReference>
<evidence type="ECO:0000256" key="3">
    <source>
        <dbReference type="ARBA" id="ARBA00022833"/>
    </source>
</evidence>
<feature type="domain" description="Glucose dehydrogenase C-terminal" evidence="6">
    <location>
        <begin position="139"/>
        <end position="319"/>
    </location>
</feature>
<dbReference type="AlphaFoldDB" id="A0A927UAF0"/>
<dbReference type="InterPro" id="IPR013154">
    <property type="entry name" value="ADH-like_N"/>
</dbReference>
<reference evidence="7" key="1">
    <citation type="submission" date="2019-04" db="EMBL/GenBank/DDBJ databases">
        <title>Evolution of Biomass-Degrading Anaerobic Consortia Revealed by Metagenomics.</title>
        <authorList>
            <person name="Peng X."/>
        </authorList>
    </citation>
    <scope>NUCLEOTIDE SEQUENCE</scope>
    <source>
        <strain evidence="7">SIG311</strain>
    </source>
</reference>
<dbReference type="PANTHER" id="PTHR43401">
    <property type="entry name" value="L-THREONINE 3-DEHYDROGENASE"/>
    <property type="match status" value="1"/>
</dbReference>